<evidence type="ECO:0000313" key="2">
    <source>
        <dbReference type="EMBL" id="KIH66316.1"/>
    </source>
</evidence>
<evidence type="ECO:0000313" key="3">
    <source>
        <dbReference type="Proteomes" id="UP000054047"/>
    </source>
</evidence>
<name>A0A0C2H9Y2_9BILA</name>
<dbReference type="Proteomes" id="UP000054047">
    <property type="component" value="Unassembled WGS sequence"/>
</dbReference>
<feature type="compositionally biased region" description="Basic residues" evidence="1">
    <location>
        <begin position="176"/>
        <end position="189"/>
    </location>
</feature>
<evidence type="ECO:0000256" key="1">
    <source>
        <dbReference type="SAM" id="MobiDB-lite"/>
    </source>
</evidence>
<organism evidence="2 3">
    <name type="scientific">Ancylostoma duodenale</name>
    <dbReference type="NCBI Taxonomy" id="51022"/>
    <lineage>
        <taxon>Eukaryota</taxon>
        <taxon>Metazoa</taxon>
        <taxon>Ecdysozoa</taxon>
        <taxon>Nematoda</taxon>
        <taxon>Chromadorea</taxon>
        <taxon>Rhabditida</taxon>
        <taxon>Rhabditina</taxon>
        <taxon>Rhabditomorpha</taxon>
        <taxon>Strongyloidea</taxon>
        <taxon>Ancylostomatidae</taxon>
        <taxon>Ancylostomatinae</taxon>
        <taxon>Ancylostoma</taxon>
    </lineage>
</organism>
<accession>A0A0C2H9Y2</accession>
<gene>
    <name evidence="2" type="ORF">ANCDUO_03360</name>
</gene>
<feature type="region of interest" description="Disordered" evidence="1">
    <location>
        <begin position="118"/>
        <end position="189"/>
    </location>
</feature>
<dbReference type="OrthoDB" id="10394018at2759"/>
<keyword evidence="3" id="KW-1185">Reference proteome</keyword>
<reference evidence="2 3" key="1">
    <citation type="submission" date="2013-12" db="EMBL/GenBank/DDBJ databases">
        <title>Draft genome of the parsitic nematode Ancylostoma duodenale.</title>
        <authorList>
            <person name="Mitreva M."/>
        </authorList>
    </citation>
    <scope>NUCLEOTIDE SEQUENCE [LARGE SCALE GENOMIC DNA]</scope>
    <source>
        <strain evidence="2 3">Zhejiang</strain>
    </source>
</reference>
<dbReference type="AlphaFoldDB" id="A0A0C2H9Y2"/>
<sequence length="189" mass="21534">MLAPTREQPESDFAADRRKQVEAQFYRKHGARSRKFSFGDPVVVKSRRGASDFESTEGTVITRTGRVTYEVEIGGKYVLRHANQMRKVMSGQKSDRLSSRDLLLDLFETDPMTTESVLDRSDGLRVQDQSEEVDSCDLSDNSISGNLESLDRTTRGNGNELPRRRTVTFAPLPIRKSTRQRRPPNHYEP</sequence>
<dbReference type="EMBL" id="KN727171">
    <property type="protein sequence ID" value="KIH66316.1"/>
    <property type="molecule type" value="Genomic_DNA"/>
</dbReference>
<feature type="compositionally biased region" description="Polar residues" evidence="1">
    <location>
        <begin position="138"/>
        <end position="147"/>
    </location>
</feature>
<protein>
    <submittedName>
        <fullName evidence="2">Uncharacterized protein</fullName>
    </submittedName>
</protein>
<proteinExistence type="predicted"/>